<name>A0A0T6B9K9_9SCAR</name>
<feature type="non-terminal residue" evidence="9">
    <location>
        <position position="1"/>
    </location>
</feature>
<keyword evidence="3 9" id="KW-0378">Hydrolase</keyword>
<dbReference type="OrthoDB" id="9974421at2759"/>
<feature type="transmembrane region" description="Helical" evidence="7">
    <location>
        <begin position="43"/>
        <end position="67"/>
    </location>
</feature>
<dbReference type="InterPro" id="IPR006693">
    <property type="entry name" value="AB_hydrolase_lipase"/>
</dbReference>
<dbReference type="SUPFAM" id="SSF53474">
    <property type="entry name" value="alpha/beta-Hydrolases"/>
    <property type="match status" value="1"/>
</dbReference>
<keyword evidence="7" id="KW-0812">Transmembrane</keyword>
<dbReference type="Gene3D" id="3.40.50.1820">
    <property type="entry name" value="alpha/beta hydrolase"/>
    <property type="match status" value="1"/>
</dbReference>
<keyword evidence="7" id="KW-0472">Membrane</keyword>
<proteinExistence type="inferred from homology"/>
<evidence type="ECO:0000313" key="10">
    <source>
        <dbReference type="Proteomes" id="UP000051574"/>
    </source>
</evidence>
<keyword evidence="7" id="KW-1133">Transmembrane helix</keyword>
<dbReference type="AlphaFoldDB" id="A0A0T6B9K9"/>
<comment type="similarity">
    <text evidence="1">Belongs to the AB hydrolase superfamily. Lipase family.</text>
</comment>
<dbReference type="EMBL" id="LJIG01002923">
    <property type="protein sequence ID" value="KRT84017.1"/>
    <property type="molecule type" value="Genomic_DNA"/>
</dbReference>
<organism evidence="9 10">
    <name type="scientific">Oryctes borbonicus</name>
    <dbReference type="NCBI Taxonomy" id="1629725"/>
    <lineage>
        <taxon>Eukaryota</taxon>
        <taxon>Metazoa</taxon>
        <taxon>Ecdysozoa</taxon>
        <taxon>Arthropoda</taxon>
        <taxon>Hexapoda</taxon>
        <taxon>Insecta</taxon>
        <taxon>Pterygota</taxon>
        <taxon>Neoptera</taxon>
        <taxon>Endopterygota</taxon>
        <taxon>Coleoptera</taxon>
        <taxon>Polyphaga</taxon>
        <taxon>Scarabaeiformia</taxon>
        <taxon>Scarabaeidae</taxon>
        <taxon>Dynastinae</taxon>
        <taxon>Oryctes</taxon>
    </lineage>
</organism>
<keyword evidence="2" id="KW-0732">Signal</keyword>
<evidence type="ECO:0000256" key="5">
    <source>
        <dbReference type="ARBA" id="ARBA00023098"/>
    </source>
</evidence>
<dbReference type="InterPro" id="IPR029058">
    <property type="entry name" value="AB_hydrolase_fold"/>
</dbReference>
<evidence type="ECO:0000313" key="9">
    <source>
        <dbReference type="EMBL" id="KRT84017.1"/>
    </source>
</evidence>
<dbReference type="Pfam" id="PF04083">
    <property type="entry name" value="Abhydro_lipase"/>
    <property type="match status" value="1"/>
</dbReference>
<keyword evidence="10" id="KW-1185">Reference proteome</keyword>
<evidence type="ECO:0000256" key="2">
    <source>
        <dbReference type="ARBA" id="ARBA00022729"/>
    </source>
</evidence>
<keyword evidence="4" id="KW-0442">Lipid degradation</keyword>
<feature type="domain" description="Partial AB-hydrolase lipase" evidence="8">
    <location>
        <begin position="88"/>
        <end position="145"/>
    </location>
</feature>
<dbReference type="FunFam" id="3.40.50.1820:FF:000057">
    <property type="entry name" value="Lipase"/>
    <property type="match status" value="1"/>
</dbReference>
<dbReference type="PANTHER" id="PTHR11005">
    <property type="entry name" value="LYSOSOMAL ACID LIPASE-RELATED"/>
    <property type="match status" value="1"/>
</dbReference>
<evidence type="ECO:0000259" key="8">
    <source>
        <dbReference type="Pfam" id="PF04083"/>
    </source>
</evidence>
<gene>
    <name evidence="9" type="ORF">AMK59_1787</name>
</gene>
<keyword evidence="5" id="KW-0443">Lipid metabolism</keyword>
<sequence>LCLHCNVSHLIRYEHKGNAICIRRAIVGNKSSENYRRYKNMKLLYVLIASVNLSLRFLSASVIINALDSDELIERSDYGENPDKDLTTPQIIRRHGYGSESHTIETKDGYLLTLHRISTNQNGEQGGRPVFLQHGLLSSSSDWVDSGDSAVAFLLADAGYDVWLANSRGNVYSRAHVSLSTSSAQFWNFSFHEMGIYDLPASLNYVSNITKQGGEIIYIGHSMGTTMFFIFSSMFPKEASLIKIMVAFAPVAYMTHLKSPVRYFAPFSKDMEWLARHLGVNEFLPNGRILKLLSYECELLKYAKEICENVIFAICGFDEKEFDPNLLPVVLAHAPAGSSTKTV</sequence>
<evidence type="ECO:0000256" key="4">
    <source>
        <dbReference type="ARBA" id="ARBA00022963"/>
    </source>
</evidence>
<reference evidence="9 10" key="1">
    <citation type="submission" date="2015-09" db="EMBL/GenBank/DDBJ databases">
        <title>Draft genome of the scarab beetle Oryctes borbonicus.</title>
        <authorList>
            <person name="Meyer J.M."/>
            <person name="Markov G.V."/>
            <person name="Baskaran P."/>
            <person name="Herrmann M."/>
            <person name="Sommer R.J."/>
            <person name="Roedelsperger C."/>
        </authorList>
    </citation>
    <scope>NUCLEOTIDE SEQUENCE [LARGE SCALE GENOMIC DNA]</scope>
    <source>
        <strain evidence="9">OB123</strain>
        <tissue evidence="9">Whole animal</tissue>
    </source>
</reference>
<evidence type="ECO:0000256" key="7">
    <source>
        <dbReference type="SAM" id="Phobius"/>
    </source>
</evidence>
<comment type="caution">
    <text evidence="9">The sequence shown here is derived from an EMBL/GenBank/DDBJ whole genome shotgun (WGS) entry which is preliminary data.</text>
</comment>
<evidence type="ECO:0000256" key="1">
    <source>
        <dbReference type="ARBA" id="ARBA00010701"/>
    </source>
</evidence>
<keyword evidence="6" id="KW-0325">Glycoprotein</keyword>
<evidence type="ECO:0000256" key="6">
    <source>
        <dbReference type="ARBA" id="ARBA00023180"/>
    </source>
</evidence>
<dbReference type="GO" id="GO:0016042">
    <property type="term" value="P:lipid catabolic process"/>
    <property type="evidence" value="ECO:0007669"/>
    <property type="project" value="UniProtKB-KW"/>
</dbReference>
<dbReference type="Proteomes" id="UP000051574">
    <property type="component" value="Unassembled WGS sequence"/>
</dbReference>
<feature type="non-terminal residue" evidence="9">
    <location>
        <position position="343"/>
    </location>
</feature>
<accession>A0A0T6B9K9</accession>
<protein>
    <submittedName>
        <fullName evidence="9">Hydrolase</fullName>
    </submittedName>
</protein>
<evidence type="ECO:0000256" key="3">
    <source>
        <dbReference type="ARBA" id="ARBA00022801"/>
    </source>
</evidence>
<dbReference type="GO" id="GO:0016787">
    <property type="term" value="F:hydrolase activity"/>
    <property type="evidence" value="ECO:0007669"/>
    <property type="project" value="UniProtKB-KW"/>
</dbReference>